<proteinExistence type="predicted"/>
<evidence type="ECO:0000313" key="2">
    <source>
        <dbReference type="Proteomes" id="UP000639396"/>
    </source>
</evidence>
<dbReference type="EMBL" id="JACXJA010000014">
    <property type="protein sequence ID" value="MBD2862689.1"/>
    <property type="molecule type" value="Genomic_DNA"/>
</dbReference>
<dbReference type="Proteomes" id="UP000639396">
    <property type="component" value="Unassembled WGS sequence"/>
</dbReference>
<dbReference type="RefSeq" id="WP_190927803.1">
    <property type="nucleotide sequence ID" value="NZ_JACXJA010000014.1"/>
</dbReference>
<keyword evidence="2" id="KW-1185">Reference proteome</keyword>
<evidence type="ECO:0000313" key="1">
    <source>
        <dbReference type="EMBL" id="MBD2862689.1"/>
    </source>
</evidence>
<dbReference type="AlphaFoldDB" id="A0A927C8A5"/>
<comment type="caution">
    <text evidence="1">The sequence shown here is derived from an EMBL/GenBank/DDBJ whole genome shotgun (WGS) entry which is preliminary data.</text>
</comment>
<accession>A0A927C8A5</accession>
<sequence>MNASQSSLRTLNNAEQSGHPNRFISFALPGTVQPAELEKLPCLTRIHDDMVSESLLAFLAGNPFINELQVCHSGNSELDLSACRVNRLTIRTRGLEQLTH</sequence>
<organism evidence="1 2">
    <name type="scientific">Paenibacillus oceani</name>
    <dbReference type="NCBI Taxonomy" id="2772510"/>
    <lineage>
        <taxon>Bacteria</taxon>
        <taxon>Bacillati</taxon>
        <taxon>Bacillota</taxon>
        <taxon>Bacilli</taxon>
        <taxon>Bacillales</taxon>
        <taxon>Paenibacillaceae</taxon>
        <taxon>Paenibacillus</taxon>
    </lineage>
</organism>
<reference evidence="1" key="1">
    <citation type="submission" date="2020-09" db="EMBL/GenBank/DDBJ databases">
        <title>A novel bacterium of genus Paenibacillus, isolated from South China Sea.</title>
        <authorList>
            <person name="Huang H."/>
            <person name="Mo K."/>
            <person name="Hu Y."/>
        </authorList>
    </citation>
    <scope>NUCLEOTIDE SEQUENCE</scope>
    <source>
        <strain evidence="1">IB182363</strain>
    </source>
</reference>
<protein>
    <submittedName>
        <fullName evidence="1">Uncharacterized protein</fullName>
    </submittedName>
</protein>
<name>A0A927C8A5_9BACL</name>
<gene>
    <name evidence="1" type="ORF">IDH45_11915</name>
</gene>